<dbReference type="InterPro" id="IPR006015">
    <property type="entry name" value="Universal_stress_UspA"/>
</dbReference>
<sequence>MMNHVFTILCPTDFSECSLNAIEYASRLGEKYQARLVLFHVLNREDYLKISPLDSEGTYQKQFVEEKLKSLQNTVHEECLLNGLQQCSFEIREGKIVKETLEYAKEIQADLIVMGTEGMNDLRINYVGSRTSSLVERSDIDVLIIPRKVYFKAPRKLVYATDYLEEDKLAIQKVIEFAEKFDSEVDMIHISQTHKALDKSLHMTVVEEMKPFIRYDKVNFVLKSYRDELALGLENYLLLSKGDILVTLSRKKDYFDQIFSKNLSKKMSYFLSKPLWVIKTL</sequence>
<dbReference type="KEGG" id="alm:AO498_10530"/>
<dbReference type="AlphaFoldDB" id="A0A142EP09"/>
<dbReference type="Gene3D" id="3.40.50.12370">
    <property type="match status" value="1"/>
</dbReference>
<dbReference type="RefSeq" id="WP_335339800.1">
    <property type="nucleotide sequence ID" value="NZ_CP012836.1"/>
</dbReference>
<organism evidence="3 4">
    <name type="scientific">Algoriphagus sanaruensis</name>
    <dbReference type="NCBI Taxonomy" id="1727163"/>
    <lineage>
        <taxon>Bacteria</taxon>
        <taxon>Pseudomonadati</taxon>
        <taxon>Bacteroidota</taxon>
        <taxon>Cytophagia</taxon>
        <taxon>Cytophagales</taxon>
        <taxon>Cyclobacteriaceae</taxon>
        <taxon>Algoriphagus</taxon>
    </lineage>
</organism>
<dbReference type="EMBL" id="CP012836">
    <property type="protein sequence ID" value="AMQ56864.1"/>
    <property type="molecule type" value="Genomic_DNA"/>
</dbReference>
<keyword evidence="4" id="KW-1185">Reference proteome</keyword>
<evidence type="ECO:0000256" key="1">
    <source>
        <dbReference type="ARBA" id="ARBA00008791"/>
    </source>
</evidence>
<comment type="similarity">
    <text evidence="1">Belongs to the universal stress protein A family.</text>
</comment>
<dbReference type="Pfam" id="PF00582">
    <property type="entry name" value="Usp"/>
    <property type="match status" value="1"/>
</dbReference>
<dbReference type="PANTHER" id="PTHR46268:SF6">
    <property type="entry name" value="UNIVERSAL STRESS PROTEIN UP12"/>
    <property type="match status" value="1"/>
</dbReference>
<dbReference type="PANTHER" id="PTHR46268">
    <property type="entry name" value="STRESS RESPONSE PROTEIN NHAX"/>
    <property type="match status" value="1"/>
</dbReference>
<dbReference type="InterPro" id="IPR006016">
    <property type="entry name" value="UspA"/>
</dbReference>
<dbReference type="CDD" id="cd00293">
    <property type="entry name" value="USP-like"/>
    <property type="match status" value="1"/>
</dbReference>
<gene>
    <name evidence="3" type="ORF">AO498_10530</name>
</gene>
<dbReference type="PATRIC" id="fig|1727163.4.peg.2197"/>
<evidence type="ECO:0000313" key="4">
    <source>
        <dbReference type="Proteomes" id="UP000073816"/>
    </source>
</evidence>
<dbReference type="SUPFAM" id="SSF52402">
    <property type="entry name" value="Adenine nucleotide alpha hydrolases-like"/>
    <property type="match status" value="2"/>
</dbReference>
<reference evidence="3 4" key="2">
    <citation type="journal article" date="2016" name="Genome Announc.">
        <title>Complete Genome Sequence of Algoriphagus sp. Strain M8-2, Isolated from a Brackish Lake.</title>
        <authorList>
            <person name="Muraguchi Y."/>
            <person name="Kushimoto K."/>
            <person name="Ohtsubo Y."/>
            <person name="Suzuki T."/>
            <person name="Dohra H."/>
            <person name="Kimbara K."/>
            <person name="Shintani M."/>
        </authorList>
    </citation>
    <scope>NUCLEOTIDE SEQUENCE [LARGE SCALE GENOMIC DNA]</scope>
    <source>
        <strain evidence="3 4">M8-2</strain>
    </source>
</reference>
<dbReference type="STRING" id="1727163.AO498_10530"/>
<reference evidence="4" key="1">
    <citation type="submission" date="2015-09" db="EMBL/GenBank/DDBJ databases">
        <title>Complete sequence of Algoriphagus sp. M8-2.</title>
        <authorList>
            <person name="Shintani M."/>
        </authorList>
    </citation>
    <scope>NUCLEOTIDE SEQUENCE [LARGE SCALE GENOMIC DNA]</scope>
    <source>
        <strain evidence="4">M8-2</strain>
    </source>
</reference>
<evidence type="ECO:0000313" key="3">
    <source>
        <dbReference type="EMBL" id="AMQ56864.1"/>
    </source>
</evidence>
<proteinExistence type="inferred from homology"/>
<feature type="domain" description="UspA" evidence="2">
    <location>
        <begin position="7"/>
        <end position="146"/>
    </location>
</feature>
<protein>
    <submittedName>
        <fullName evidence="3">Universal stress protein</fullName>
    </submittedName>
</protein>
<accession>A0A142EP09</accession>
<dbReference type="PRINTS" id="PR01438">
    <property type="entry name" value="UNVRSLSTRESS"/>
</dbReference>
<evidence type="ECO:0000259" key="2">
    <source>
        <dbReference type="Pfam" id="PF00582"/>
    </source>
</evidence>
<dbReference type="Proteomes" id="UP000073816">
    <property type="component" value="Chromosome"/>
</dbReference>
<name>A0A142EP09_9BACT</name>